<dbReference type="EMBL" id="CACVKT020001531">
    <property type="protein sequence ID" value="CAC5368983.1"/>
    <property type="molecule type" value="Genomic_DNA"/>
</dbReference>
<evidence type="ECO:0000256" key="8">
    <source>
        <dbReference type="PIRSR" id="PIRSR600175-1"/>
    </source>
</evidence>
<dbReference type="InterPro" id="IPR000175">
    <property type="entry name" value="Na/ntran_symport"/>
</dbReference>
<keyword evidence="8" id="KW-0479">Metal-binding</keyword>
<keyword evidence="12" id="KW-1185">Reference proteome</keyword>
<evidence type="ECO:0000313" key="12">
    <source>
        <dbReference type="Proteomes" id="UP000507470"/>
    </source>
</evidence>
<keyword evidence="6 10" id="KW-0472">Membrane</keyword>
<gene>
    <name evidence="11" type="ORF">MCOR_8342</name>
</gene>
<evidence type="ECO:0000313" key="11">
    <source>
        <dbReference type="EMBL" id="CAC5368983.1"/>
    </source>
</evidence>
<feature type="binding site" evidence="8">
    <location>
        <position position="259"/>
    </location>
    <ligand>
        <name>Na(+)</name>
        <dbReference type="ChEBI" id="CHEBI:29101"/>
        <label>1</label>
    </ligand>
</feature>
<dbReference type="GO" id="GO:0005886">
    <property type="term" value="C:plasma membrane"/>
    <property type="evidence" value="ECO:0007669"/>
    <property type="project" value="TreeGrafter"/>
</dbReference>
<evidence type="ECO:0000256" key="5">
    <source>
        <dbReference type="ARBA" id="ARBA00022989"/>
    </source>
</evidence>
<comment type="subcellular location">
    <subcellularLocation>
        <location evidence="1">Membrane</location>
        <topology evidence="1">Multi-pass membrane protein</topology>
    </subcellularLocation>
</comment>
<dbReference type="PANTHER" id="PTHR11616">
    <property type="entry name" value="SODIUM/CHLORIDE DEPENDENT TRANSPORTER"/>
    <property type="match status" value="1"/>
</dbReference>
<protein>
    <recommendedName>
        <fullName evidence="9">Transporter</fullName>
    </recommendedName>
</protein>
<dbReference type="PRINTS" id="PR00176">
    <property type="entry name" value="NANEUSMPORT"/>
</dbReference>
<dbReference type="AlphaFoldDB" id="A0A6J8AJY6"/>
<dbReference type="SUPFAM" id="SSF161070">
    <property type="entry name" value="SNF-like"/>
    <property type="match status" value="1"/>
</dbReference>
<keyword evidence="5 10" id="KW-1133">Transmembrane helix</keyword>
<feature type="transmembrane region" description="Helical" evidence="10">
    <location>
        <begin position="136"/>
        <end position="155"/>
    </location>
</feature>
<feature type="binding site" evidence="8">
    <location>
        <position position="356"/>
    </location>
    <ligand>
        <name>Na(+)</name>
        <dbReference type="ChEBI" id="CHEBI:29101"/>
        <label>1</label>
    </ligand>
</feature>
<dbReference type="PROSITE" id="PS50267">
    <property type="entry name" value="NA_NEUROTRAN_SYMP_3"/>
    <property type="match status" value="1"/>
</dbReference>
<name>A0A6J8AJY6_MYTCO</name>
<dbReference type="PROSITE" id="PS00610">
    <property type="entry name" value="NA_NEUROTRAN_SYMP_1"/>
    <property type="match status" value="1"/>
</dbReference>
<evidence type="ECO:0000256" key="4">
    <source>
        <dbReference type="ARBA" id="ARBA00022692"/>
    </source>
</evidence>
<dbReference type="GO" id="GO:0005283">
    <property type="term" value="F:amino acid:sodium symporter activity"/>
    <property type="evidence" value="ECO:0007669"/>
    <property type="project" value="TreeGrafter"/>
</dbReference>
<evidence type="ECO:0000256" key="3">
    <source>
        <dbReference type="ARBA" id="ARBA00022448"/>
    </source>
</evidence>
<sequence length="358" mass="39802">MYVKIINAHNNDLLKLFKRIVLNQKRISIDTKDSYNVNNGLKERNGDVDVNVDEDTEDRGQWGSKWEFILSCIGLSVGLGNVWRFPYLAYENGGAAFLIAYLVLQFLIGKPMYFMELAMGQFSGLGPTGVWKMNPSTKGIGISMALISLVVAIYYNEWLPLGSVEQSTQRLDYCSMNITQLLTDNKACRCFLNGTDSILSDQGFNCTNVTKEMSQYLKHIPRRCPNCAIDGVKYFLIPEWSKLADLKVWVAAAGQMFFSLSVSFGGIIMFGSYNKFSNNVYGDALLIAVMDLVTSVIAGFVIFTTFGGLAKKTGLQVSEVARGGYGLAFVAYPEALSNLPLPQLWSVLFFFMLFTLGT</sequence>
<feature type="binding site" evidence="8">
    <location>
        <position position="74"/>
    </location>
    <ligand>
        <name>Na(+)</name>
        <dbReference type="ChEBI" id="CHEBI:29101"/>
        <label>1</label>
    </ligand>
</feature>
<proteinExistence type="inferred from homology"/>
<comment type="similarity">
    <text evidence="2 9">Belongs to the sodium:neurotransmitter symporter (SNF) (TC 2.A.22) family.</text>
</comment>
<dbReference type="OrthoDB" id="6581954at2759"/>
<evidence type="ECO:0000256" key="10">
    <source>
        <dbReference type="SAM" id="Phobius"/>
    </source>
</evidence>
<dbReference type="InterPro" id="IPR037272">
    <property type="entry name" value="SNS_sf"/>
</dbReference>
<feature type="transmembrane region" description="Helical" evidence="10">
    <location>
        <begin position="248"/>
        <end position="273"/>
    </location>
</feature>
<feature type="transmembrane region" description="Helical" evidence="10">
    <location>
        <begin position="95"/>
        <end position="115"/>
    </location>
</feature>
<evidence type="ECO:0000256" key="7">
    <source>
        <dbReference type="ARBA" id="ARBA00023180"/>
    </source>
</evidence>
<feature type="transmembrane region" description="Helical" evidence="10">
    <location>
        <begin position="285"/>
        <end position="310"/>
    </location>
</feature>
<feature type="binding site" evidence="8">
    <location>
        <position position="81"/>
    </location>
    <ligand>
        <name>Na(+)</name>
        <dbReference type="ChEBI" id="CHEBI:29101"/>
        <label>1</label>
    </ligand>
</feature>
<dbReference type="CDD" id="cd10324">
    <property type="entry name" value="SLC6sbd"/>
    <property type="match status" value="1"/>
</dbReference>
<dbReference type="PANTHER" id="PTHR11616:SF321">
    <property type="entry name" value="SODIUM-DEPENDENT NUTRIENT AMINO ACID TRANSPORTER 1-RELATED"/>
    <property type="match status" value="1"/>
</dbReference>
<keyword evidence="4 9" id="KW-0812">Transmembrane</keyword>
<keyword evidence="9" id="KW-0769">Symport</keyword>
<evidence type="ECO:0000256" key="6">
    <source>
        <dbReference type="ARBA" id="ARBA00023136"/>
    </source>
</evidence>
<feature type="binding site" evidence="8">
    <location>
        <position position="77"/>
    </location>
    <ligand>
        <name>Na(+)</name>
        <dbReference type="ChEBI" id="CHEBI:29101"/>
        <label>1</label>
    </ligand>
</feature>
<organism evidence="11 12">
    <name type="scientific">Mytilus coruscus</name>
    <name type="common">Sea mussel</name>
    <dbReference type="NCBI Taxonomy" id="42192"/>
    <lineage>
        <taxon>Eukaryota</taxon>
        <taxon>Metazoa</taxon>
        <taxon>Spiralia</taxon>
        <taxon>Lophotrochozoa</taxon>
        <taxon>Mollusca</taxon>
        <taxon>Bivalvia</taxon>
        <taxon>Autobranchia</taxon>
        <taxon>Pteriomorphia</taxon>
        <taxon>Mytilida</taxon>
        <taxon>Mytiloidea</taxon>
        <taxon>Mytilidae</taxon>
        <taxon>Mytilinae</taxon>
        <taxon>Mytilus</taxon>
    </lineage>
</organism>
<keyword evidence="3 9" id="KW-0813">Transport</keyword>
<evidence type="ECO:0000256" key="2">
    <source>
        <dbReference type="ARBA" id="ARBA00006459"/>
    </source>
</evidence>
<keyword evidence="8" id="KW-0915">Sodium</keyword>
<dbReference type="Pfam" id="PF00209">
    <property type="entry name" value="SNF"/>
    <property type="match status" value="2"/>
</dbReference>
<dbReference type="Proteomes" id="UP000507470">
    <property type="component" value="Unassembled WGS sequence"/>
</dbReference>
<keyword evidence="7" id="KW-0325">Glycoprotein</keyword>
<dbReference type="GO" id="GO:0015179">
    <property type="term" value="F:L-amino acid transmembrane transporter activity"/>
    <property type="evidence" value="ECO:0007669"/>
    <property type="project" value="TreeGrafter"/>
</dbReference>
<dbReference type="GO" id="GO:0089718">
    <property type="term" value="P:amino acid import across plasma membrane"/>
    <property type="evidence" value="ECO:0007669"/>
    <property type="project" value="TreeGrafter"/>
</dbReference>
<accession>A0A6J8AJY6</accession>
<dbReference type="GO" id="GO:0046872">
    <property type="term" value="F:metal ion binding"/>
    <property type="evidence" value="ECO:0007669"/>
    <property type="project" value="UniProtKB-KW"/>
</dbReference>
<reference evidence="11 12" key="1">
    <citation type="submission" date="2020-06" db="EMBL/GenBank/DDBJ databases">
        <authorList>
            <person name="Li R."/>
            <person name="Bekaert M."/>
        </authorList>
    </citation>
    <scope>NUCLEOTIDE SEQUENCE [LARGE SCALE GENOMIC DNA]</scope>
    <source>
        <strain evidence="12">wild</strain>
    </source>
</reference>
<evidence type="ECO:0000256" key="9">
    <source>
        <dbReference type="RuleBase" id="RU003732"/>
    </source>
</evidence>
<evidence type="ECO:0000256" key="1">
    <source>
        <dbReference type="ARBA" id="ARBA00004141"/>
    </source>
</evidence>